<evidence type="ECO:0000256" key="3">
    <source>
        <dbReference type="ARBA" id="ARBA00022692"/>
    </source>
</evidence>
<dbReference type="PANTHER" id="PTHR24229:SF96">
    <property type="entry name" value="G-PROTEIN COUPLED RECEPTORS FAMILY 1 PROFILE DOMAIN-CONTAINING PROTEIN"/>
    <property type="match status" value="1"/>
</dbReference>
<evidence type="ECO:0000256" key="4">
    <source>
        <dbReference type="ARBA" id="ARBA00022989"/>
    </source>
</evidence>
<proteinExistence type="predicted"/>
<dbReference type="AlphaFoldDB" id="A0A9P1I584"/>
<dbReference type="Gene3D" id="1.20.1070.10">
    <property type="entry name" value="Rhodopsin 7-helix transmembrane proteins"/>
    <property type="match status" value="1"/>
</dbReference>
<keyword evidence="6 10" id="KW-0472">Membrane</keyword>
<dbReference type="SUPFAM" id="SSF81321">
    <property type="entry name" value="Family A G protein-coupled receptor-like"/>
    <property type="match status" value="1"/>
</dbReference>
<dbReference type="GO" id="GO:0004930">
    <property type="term" value="F:G protein-coupled receptor activity"/>
    <property type="evidence" value="ECO:0007669"/>
    <property type="project" value="UniProtKB-KW"/>
</dbReference>
<feature type="transmembrane region" description="Helical" evidence="10">
    <location>
        <begin position="347"/>
        <end position="374"/>
    </location>
</feature>
<feature type="transmembrane region" description="Helical" evidence="10">
    <location>
        <begin position="116"/>
        <end position="136"/>
    </location>
</feature>
<feature type="domain" description="G-protein coupled receptors family 1 profile" evidence="11">
    <location>
        <begin position="55"/>
        <end position="371"/>
    </location>
</feature>
<organism evidence="12 13">
    <name type="scientific">Caenorhabditis angaria</name>
    <dbReference type="NCBI Taxonomy" id="860376"/>
    <lineage>
        <taxon>Eukaryota</taxon>
        <taxon>Metazoa</taxon>
        <taxon>Ecdysozoa</taxon>
        <taxon>Nematoda</taxon>
        <taxon>Chromadorea</taxon>
        <taxon>Rhabditida</taxon>
        <taxon>Rhabditina</taxon>
        <taxon>Rhabditomorpha</taxon>
        <taxon>Rhabditoidea</taxon>
        <taxon>Rhabditidae</taxon>
        <taxon>Peloderinae</taxon>
        <taxon>Caenorhabditis</taxon>
    </lineage>
</organism>
<dbReference type="OrthoDB" id="9990906at2759"/>
<dbReference type="GO" id="GO:0005886">
    <property type="term" value="C:plasma membrane"/>
    <property type="evidence" value="ECO:0007669"/>
    <property type="project" value="UniProtKB-SubCell"/>
</dbReference>
<dbReference type="EMBL" id="CANHGI010000001">
    <property type="protein sequence ID" value="CAI5438554.1"/>
    <property type="molecule type" value="Genomic_DNA"/>
</dbReference>
<feature type="region of interest" description="Disordered" evidence="9">
    <location>
        <begin position="406"/>
        <end position="425"/>
    </location>
</feature>
<keyword evidence="2" id="KW-1003">Cell membrane</keyword>
<dbReference type="Proteomes" id="UP001152747">
    <property type="component" value="Unassembled WGS sequence"/>
</dbReference>
<keyword evidence="5" id="KW-0297">G-protein coupled receptor</keyword>
<evidence type="ECO:0000256" key="7">
    <source>
        <dbReference type="ARBA" id="ARBA00023170"/>
    </source>
</evidence>
<gene>
    <name evidence="12" type="ORF">CAMP_LOCUS1191</name>
</gene>
<feature type="transmembrane region" description="Helical" evidence="10">
    <location>
        <begin position="207"/>
        <end position="232"/>
    </location>
</feature>
<evidence type="ECO:0000256" key="5">
    <source>
        <dbReference type="ARBA" id="ARBA00023040"/>
    </source>
</evidence>
<feature type="compositionally biased region" description="Low complexity" evidence="9">
    <location>
        <begin position="412"/>
        <end position="425"/>
    </location>
</feature>
<comment type="subcellular location">
    <subcellularLocation>
        <location evidence="1">Cell membrane</location>
        <topology evidence="1">Multi-pass membrane protein</topology>
    </subcellularLocation>
</comment>
<dbReference type="PRINTS" id="PR00237">
    <property type="entry name" value="GPCRRHODOPSN"/>
</dbReference>
<keyword evidence="7" id="KW-0675">Receptor</keyword>
<dbReference type="PROSITE" id="PS50262">
    <property type="entry name" value="G_PROTEIN_RECEP_F1_2"/>
    <property type="match status" value="1"/>
</dbReference>
<feature type="transmembrane region" description="Helical" evidence="10">
    <location>
        <begin position="44"/>
        <end position="63"/>
    </location>
</feature>
<keyword evidence="8" id="KW-0807">Transducer</keyword>
<feature type="transmembrane region" description="Helical" evidence="10">
    <location>
        <begin position="156"/>
        <end position="179"/>
    </location>
</feature>
<feature type="transmembrane region" description="Helical" evidence="10">
    <location>
        <begin position="75"/>
        <end position="96"/>
    </location>
</feature>
<dbReference type="CDD" id="cd00637">
    <property type="entry name" value="7tm_classA_rhodopsin-like"/>
    <property type="match status" value="1"/>
</dbReference>
<evidence type="ECO:0000256" key="8">
    <source>
        <dbReference type="ARBA" id="ARBA00023224"/>
    </source>
</evidence>
<feature type="transmembrane region" description="Helical" evidence="10">
    <location>
        <begin position="317"/>
        <end position="335"/>
    </location>
</feature>
<evidence type="ECO:0000256" key="10">
    <source>
        <dbReference type="SAM" id="Phobius"/>
    </source>
</evidence>
<evidence type="ECO:0000259" key="11">
    <source>
        <dbReference type="PROSITE" id="PS50262"/>
    </source>
</evidence>
<evidence type="ECO:0000256" key="2">
    <source>
        <dbReference type="ARBA" id="ARBA00022475"/>
    </source>
</evidence>
<keyword evidence="3 10" id="KW-0812">Transmembrane</keyword>
<comment type="caution">
    <text evidence="12">The sequence shown here is derived from an EMBL/GenBank/DDBJ whole genome shotgun (WGS) entry which is preliminary data.</text>
</comment>
<dbReference type="InterPro" id="IPR017452">
    <property type="entry name" value="GPCR_Rhodpsn_7TM"/>
</dbReference>
<dbReference type="GO" id="GO:0043005">
    <property type="term" value="C:neuron projection"/>
    <property type="evidence" value="ECO:0007669"/>
    <property type="project" value="TreeGrafter"/>
</dbReference>
<name>A0A9P1I584_9PELO</name>
<keyword evidence="13" id="KW-1185">Reference proteome</keyword>
<dbReference type="PANTHER" id="PTHR24229">
    <property type="entry name" value="NEUROPEPTIDES RECEPTOR"/>
    <property type="match status" value="1"/>
</dbReference>
<evidence type="ECO:0000256" key="9">
    <source>
        <dbReference type="SAM" id="MobiDB-lite"/>
    </source>
</evidence>
<dbReference type="InterPro" id="IPR000276">
    <property type="entry name" value="GPCR_Rhodpsn"/>
</dbReference>
<evidence type="ECO:0000256" key="1">
    <source>
        <dbReference type="ARBA" id="ARBA00004651"/>
    </source>
</evidence>
<accession>A0A9P1I584</accession>
<evidence type="ECO:0000313" key="12">
    <source>
        <dbReference type="EMBL" id="CAI5438554.1"/>
    </source>
</evidence>
<keyword evidence="4 10" id="KW-1133">Transmembrane helix</keyword>
<protein>
    <recommendedName>
        <fullName evidence="11">G-protein coupled receptors family 1 profile domain-containing protein</fullName>
    </recommendedName>
</protein>
<evidence type="ECO:0000313" key="13">
    <source>
        <dbReference type="Proteomes" id="UP001152747"/>
    </source>
</evidence>
<sequence>MEKEVLSLQSNETDELTFRSIENILVIIDNSPLFQWLQNHSKHLLPLFCFVGILGNAMALILIRTNFWLKRLNSNIYLCCLSISSCVFLFTVTISWADMFLEATLYGRNDLGCKLITFLAHFSDFVCVCMIILISCDRAIVLFRPRVRRHICTKKFARNMTICTLILSCILYSWIFIFAGLESTQNGDWFCGLNDNTIFGWDMRKHYFYFTLMDTVICTIIPSILIIVVNTFSTYRYRQCMKVYSSGVLRVRFVRAPTTQQKIEQLENDAIQVEVTTVKKYLLSSDTTNNSTIPSSSTQSRNCGGKLRSSDLQLSRTLIIVTSTFVLLNVPSYAMRIFQEVFNPSTSLFYFIFFLTYLLAYFHHAVLFYMYIFWSPQMKKQLKPTAMRLLECYCLKTVPDFGHRSTSTQAFNNNNNNNNNNNCKK</sequence>
<dbReference type="Pfam" id="PF00001">
    <property type="entry name" value="7tm_1"/>
    <property type="match status" value="1"/>
</dbReference>
<dbReference type="GO" id="GO:0042277">
    <property type="term" value="F:peptide binding"/>
    <property type="evidence" value="ECO:0007669"/>
    <property type="project" value="TreeGrafter"/>
</dbReference>
<reference evidence="12" key="1">
    <citation type="submission" date="2022-11" db="EMBL/GenBank/DDBJ databases">
        <authorList>
            <person name="Kikuchi T."/>
        </authorList>
    </citation>
    <scope>NUCLEOTIDE SEQUENCE</scope>
    <source>
        <strain evidence="12">PS1010</strain>
    </source>
</reference>
<evidence type="ECO:0000256" key="6">
    <source>
        <dbReference type="ARBA" id="ARBA00023136"/>
    </source>
</evidence>